<evidence type="ECO:0000256" key="1">
    <source>
        <dbReference type="SAM" id="MobiDB-lite"/>
    </source>
</evidence>
<feature type="region of interest" description="Disordered" evidence="1">
    <location>
        <begin position="1"/>
        <end position="21"/>
    </location>
</feature>
<dbReference type="PANTHER" id="PTHR12472:SF0">
    <property type="entry name" value="RAB3 GTPASE-ACTIVATING PROTEIN NON-CATALYTIC SUBUNIT"/>
    <property type="match status" value="1"/>
</dbReference>
<accession>A0A5A8C1Q8</accession>
<evidence type="ECO:0000259" key="2">
    <source>
        <dbReference type="Pfam" id="PF14655"/>
    </source>
</evidence>
<dbReference type="Proteomes" id="UP000325113">
    <property type="component" value="Unassembled WGS sequence"/>
</dbReference>
<dbReference type="PANTHER" id="PTHR12472">
    <property type="entry name" value="RAB3-GAP REGULATORY DOMAIN"/>
    <property type="match status" value="1"/>
</dbReference>
<gene>
    <name evidence="3" type="ORF">FNF31_07785</name>
</gene>
<dbReference type="EMBL" id="VLTM01000185">
    <property type="protein sequence ID" value="KAA0146479.1"/>
    <property type="molecule type" value="Genomic_DNA"/>
</dbReference>
<evidence type="ECO:0000313" key="3">
    <source>
        <dbReference type="EMBL" id="KAA0146479.1"/>
    </source>
</evidence>
<organism evidence="3 4">
    <name type="scientific">Cafeteria roenbergensis</name>
    <name type="common">Marine flagellate</name>
    <dbReference type="NCBI Taxonomy" id="33653"/>
    <lineage>
        <taxon>Eukaryota</taxon>
        <taxon>Sar</taxon>
        <taxon>Stramenopiles</taxon>
        <taxon>Bigyra</taxon>
        <taxon>Opalozoa</taxon>
        <taxon>Bicosoecida</taxon>
        <taxon>Cafeteriaceae</taxon>
        <taxon>Cafeteria</taxon>
    </lineage>
</organism>
<reference evidence="3 4" key="1">
    <citation type="submission" date="2019-07" db="EMBL/GenBank/DDBJ databases">
        <title>Genomes of Cafeteria roenbergensis.</title>
        <authorList>
            <person name="Fischer M.G."/>
            <person name="Hackl T."/>
            <person name="Roman M."/>
        </authorList>
    </citation>
    <scope>NUCLEOTIDE SEQUENCE [LARGE SCALE GENOMIC DNA]</scope>
    <source>
        <strain evidence="3 4">Cflag</strain>
    </source>
</reference>
<dbReference type="InterPro" id="IPR032839">
    <property type="entry name" value="RAB3GAP_N"/>
</dbReference>
<dbReference type="InterPro" id="IPR026059">
    <property type="entry name" value="Rab3GAP2"/>
</dbReference>
<sequence>MREGQPNLAGPEWALDPKPGRPLPIAEDRAVVAASRAYCAIVPRAAAPTAAVAWRDEGGGAWRHGDVPVAAKGEVLCGTVLFAPGSRGAGAMPPSIPAALAVGDSCGNLVVSAALPPAAGASASPSLRQRMLDGPLTSLALDTAPRGSPDGAGSLWCLHESGDAAVTPAGPLLARAAGSSAHLRFRRWALGDHLHGDGDDPWTNIAVAEPEEPLPGVARLRRWRSAGSAASSVAGAAAPPLLVASGGHGCVTQCLLADESRSSTSLHDAAAAMVRDARSGAMALVGAVPGLGGALRWFGATPAPPASSEDEEEAAADAATERYRTHPALRVAPAARWQDAPRRAVAGQLVVSPGGRLAAVADSLGRVAVLRCSDQVVCRLWKGYRAAQVAWLRSPDGELRLAVYTPKRRCLELWPPLCGSRVAAVRVPAGFCIRLVPCSGPDGGCWLMSQADGEEEGDGRIECRAVRCLA</sequence>
<protein>
    <recommendedName>
        <fullName evidence="2">Rab3-GAP regulatory subunit N-terminal domain-containing protein</fullName>
    </recommendedName>
</protein>
<feature type="domain" description="Rab3-GAP regulatory subunit N-terminal" evidence="2">
    <location>
        <begin position="244"/>
        <end position="431"/>
    </location>
</feature>
<evidence type="ECO:0000313" key="4">
    <source>
        <dbReference type="Proteomes" id="UP000325113"/>
    </source>
</evidence>
<dbReference type="Pfam" id="PF14655">
    <property type="entry name" value="RAB3GAP2_N"/>
    <property type="match status" value="1"/>
</dbReference>
<comment type="caution">
    <text evidence="3">The sequence shown here is derived from an EMBL/GenBank/DDBJ whole genome shotgun (WGS) entry which is preliminary data.</text>
</comment>
<dbReference type="AlphaFoldDB" id="A0A5A8C1Q8"/>
<name>A0A5A8C1Q8_CAFRO</name>
<proteinExistence type="predicted"/>